<keyword evidence="1" id="KW-0687">Ribonucleoprotein</keyword>
<proteinExistence type="inferred from homology"/>
<dbReference type="EMBL" id="CM000780">
    <property type="protein sequence ID" value="AQK54083.1"/>
    <property type="molecule type" value="Genomic_DNA"/>
</dbReference>
<keyword evidence="1" id="KW-0698">rRNA processing</keyword>
<keyword evidence="1" id="KW-0690">Ribosome biogenesis</keyword>
<dbReference type="InParanoid" id="A0A1D6Q6E5"/>
<dbReference type="ExpressionAtlas" id="A0A1D6Q6E5">
    <property type="expression patterns" value="baseline"/>
</dbReference>
<dbReference type="AlphaFoldDB" id="A0A1D6Q6E5"/>
<comment type="subunit">
    <text evidence="1">Associates with 90S and pre-40S pre-ribosomal particles.</text>
</comment>
<evidence type="ECO:0000256" key="2">
    <source>
        <dbReference type="SAM" id="MobiDB-lite"/>
    </source>
</evidence>
<feature type="region of interest" description="Disordered" evidence="2">
    <location>
        <begin position="241"/>
        <end position="270"/>
    </location>
</feature>
<keyword evidence="3" id="KW-0812">Transmembrane</keyword>
<feature type="compositionally biased region" description="Polar residues" evidence="2">
    <location>
        <begin position="130"/>
        <end position="143"/>
    </location>
</feature>
<comment type="similarity">
    <text evidence="1">Belongs to the RRP36 family.</text>
</comment>
<evidence type="ECO:0000256" key="1">
    <source>
        <dbReference type="RuleBase" id="RU368027"/>
    </source>
</evidence>
<keyword evidence="3" id="KW-1133">Transmembrane helix</keyword>
<keyword evidence="3" id="KW-0472">Membrane</keyword>
<evidence type="ECO:0000256" key="3">
    <source>
        <dbReference type="SAM" id="Phobius"/>
    </source>
</evidence>
<reference evidence="4" key="1">
    <citation type="submission" date="2015-12" db="EMBL/GenBank/DDBJ databases">
        <title>Update maize B73 reference genome by single molecule sequencing technologies.</title>
        <authorList>
            <consortium name="Maize Genome Sequencing Project"/>
            <person name="Ware D."/>
        </authorList>
    </citation>
    <scope>NUCLEOTIDE SEQUENCE</scope>
    <source>
        <tissue evidence="4">Seedling</tissue>
    </source>
</reference>
<name>A0A1D6Q6E5_MAIZE</name>
<dbReference type="GO" id="GO:0005730">
    <property type="term" value="C:nucleolus"/>
    <property type="evidence" value="ECO:0007669"/>
    <property type="project" value="UniProtKB-SubCell"/>
</dbReference>
<protein>
    <recommendedName>
        <fullName evidence="1">rRNA biogenesis protein RRP36</fullName>
    </recommendedName>
</protein>
<dbReference type="Pfam" id="PF06102">
    <property type="entry name" value="RRP36"/>
    <property type="match status" value="1"/>
</dbReference>
<dbReference type="STRING" id="4577.A0A1D6Q6E5"/>
<feature type="compositionally biased region" description="Basic residues" evidence="2">
    <location>
        <begin position="95"/>
        <end position="108"/>
    </location>
</feature>
<dbReference type="InterPro" id="IPR009292">
    <property type="entry name" value="RRP36"/>
</dbReference>
<dbReference type="GO" id="GO:0006364">
    <property type="term" value="P:rRNA processing"/>
    <property type="evidence" value="ECO:0007669"/>
    <property type="project" value="UniProtKB-UniRule"/>
</dbReference>
<keyword evidence="1" id="KW-0539">Nucleus</keyword>
<dbReference type="GO" id="GO:1990904">
    <property type="term" value="C:ribonucleoprotein complex"/>
    <property type="evidence" value="ECO:0007669"/>
    <property type="project" value="UniProtKB-KW"/>
</dbReference>
<feature type="region of interest" description="Disordered" evidence="2">
    <location>
        <begin position="95"/>
        <end position="146"/>
    </location>
</feature>
<organism evidence="4">
    <name type="scientific">Zea mays</name>
    <name type="common">Maize</name>
    <dbReference type="NCBI Taxonomy" id="4577"/>
    <lineage>
        <taxon>Eukaryota</taxon>
        <taxon>Viridiplantae</taxon>
        <taxon>Streptophyta</taxon>
        <taxon>Embryophyta</taxon>
        <taxon>Tracheophyta</taxon>
        <taxon>Spermatophyta</taxon>
        <taxon>Magnoliopsida</taxon>
        <taxon>Liliopsida</taxon>
        <taxon>Poales</taxon>
        <taxon>Poaceae</taxon>
        <taxon>PACMAD clade</taxon>
        <taxon>Panicoideae</taxon>
        <taxon>Andropogonodae</taxon>
        <taxon>Andropogoneae</taxon>
        <taxon>Tripsacinae</taxon>
        <taxon>Zea</taxon>
    </lineage>
</organism>
<sequence length="306" mass="33055">MEEEVESSSAVALLLVLVAPVVVPSMALLVRGQWRRAAPRREEGEGIIIDIMTLESGLREDTHPMGAELRESKLMNKYNELKEAGKLDAFMERRRSKNASKDHWRHSRCGSSATPKSLPRGTTRHDAPAPNTTLASPSIQPTQRGGAAFALGDPTEAEEQCGRVAAAAVMCIGEARRGRYLRPAPRDDDDGWSQVEGGGDGEDVEAVGVAHGGLPPERRQIHVVAGHPGLPCVRRALAPRAAHHQVPTGDFPSKVANHHAGAEPPRHMAHPPLHLKAVTALNAHPGEALITVETEEMYNARSRNLL</sequence>
<gene>
    <name evidence="4" type="ORF">ZEAMMB73_Zm00001d051347</name>
</gene>
<comment type="subcellular location">
    <subcellularLocation>
        <location evidence="1">Nucleus</location>
        <location evidence="1">Nucleolus</location>
    </subcellularLocation>
</comment>
<comment type="function">
    <text evidence="1">Component of the 90S pre-ribosome involved in the maturation of rRNAs. Required for early cleavages of the pre-RNAs in the 40S ribosomal subunit maturation pathway.</text>
</comment>
<accession>A0A1D6Q6E5</accession>
<feature type="transmembrane region" description="Helical" evidence="3">
    <location>
        <begin position="12"/>
        <end position="30"/>
    </location>
</feature>
<evidence type="ECO:0000313" key="4">
    <source>
        <dbReference type="EMBL" id="AQK54083.1"/>
    </source>
</evidence>